<proteinExistence type="predicted"/>
<accession>A0A0B7C358</accession>
<dbReference type="EMBL" id="HACG01053018">
    <property type="protein sequence ID" value="CEK99889.1"/>
    <property type="molecule type" value="Transcribed_RNA"/>
</dbReference>
<organism evidence="1">
    <name type="scientific">Arion vulgaris</name>
    <dbReference type="NCBI Taxonomy" id="1028688"/>
    <lineage>
        <taxon>Eukaryota</taxon>
        <taxon>Metazoa</taxon>
        <taxon>Spiralia</taxon>
        <taxon>Lophotrochozoa</taxon>
        <taxon>Mollusca</taxon>
        <taxon>Gastropoda</taxon>
        <taxon>Heterobranchia</taxon>
        <taxon>Euthyneura</taxon>
        <taxon>Panpulmonata</taxon>
        <taxon>Eupulmonata</taxon>
        <taxon>Stylommatophora</taxon>
        <taxon>Helicina</taxon>
        <taxon>Arionoidea</taxon>
        <taxon>Arionidae</taxon>
        <taxon>Arion</taxon>
    </lineage>
</organism>
<evidence type="ECO:0000313" key="1">
    <source>
        <dbReference type="EMBL" id="CEK99889.1"/>
    </source>
</evidence>
<gene>
    <name evidence="1" type="primary">ORF222372</name>
</gene>
<sequence>KKERQRARLYLCVYKEGGKYGYVRQRDKESVCVRKRDTSSELNCCMVSDLIVIVDAIRADLC</sequence>
<feature type="non-terminal residue" evidence="1">
    <location>
        <position position="1"/>
    </location>
</feature>
<name>A0A0B7C358_9EUPU</name>
<dbReference type="AlphaFoldDB" id="A0A0B7C358"/>
<reference evidence="1" key="1">
    <citation type="submission" date="2014-12" db="EMBL/GenBank/DDBJ databases">
        <title>Insight into the proteome of Arion vulgaris.</title>
        <authorList>
            <person name="Aradska J."/>
            <person name="Bulat T."/>
            <person name="Smidak R."/>
            <person name="Sarate P."/>
            <person name="Gangsoo J."/>
            <person name="Sialana F."/>
            <person name="Bilban M."/>
            <person name="Lubec G."/>
        </authorList>
    </citation>
    <scope>NUCLEOTIDE SEQUENCE</scope>
    <source>
        <tissue evidence="1">Skin</tissue>
    </source>
</reference>
<protein>
    <submittedName>
        <fullName evidence="1">Uncharacterized protein</fullName>
    </submittedName>
</protein>